<sequence>MKILGHRGYSEKYVENTLESFQKAIEYGADGVELDVYWTKDGEVVVTHDSNLKRVFNVDLDVREVNSKKIPKNIPRLYEIFEIMLDDKIINVEIKDANNAEKIVQYVLKKRKQEIIFSSFEHDIIIKLSRIYGNEKFGLLFDERHKNLNLNDLRDLFYKTNIFSAHIPIQLYYIDEKLFFEFLTFLKKLGKKIVIWTVNSEEEVEMLKGLADYIITDCVEKIVGYLKKTGR</sequence>
<gene>
    <name evidence="2" type="ORF">BW47_07140</name>
</gene>
<dbReference type="PROSITE" id="PS50007">
    <property type="entry name" value="PIPLC_X_DOMAIN"/>
    <property type="match status" value="1"/>
</dbReference>
<organism evidence="2 3">
    <name type="scientific">Thermosipho melanesiensis</name>
    <dbReference type="NCBI Taxonomy" id="46541"/>
    <lineage>
        <taxon>Bacteria</taxon>
        <taxon>Thermotogati</taxon>
        <taxon>Thermotogota</taxon>
        <taxon>Thermotogae</taxon>
        <taxon>Thermotogales</taxon>
        <taxon>Fervidobacteriaceae</taxon>
        <taxon>Thermosipho</taxon>
    </lineage>
</organism>
<dbReference type="SUPFAM" id="SSF51695">
    <property type="entry name" value="PLC-like phosphodiesterases"/>
    <property type="match status" value="1"/>
</dbReference>
<dbReference type="PROSITE" id="PS51704">
    <property type="entry name" value="GP_PDE"/>
    <property type="match status" value="1"/>
</dbReference>
<keyword evidence="3" id="KW-1185">Reference proteome</keyword>
<evidence type="ECO:0000313" key="2">
    <source>
        <dbReference type="EMBL" id="APT74283.1"/>
    </source>
</evidence>
<dbReference type="RefSeq" id="WP_012057553.1">
    <property type="nucleotide sequence ID" value="NZ_CP007389.1"/>
</dbReference>
<dbReference type="PANTHER" id="PTHR46211">
    <property type="entry name" value="GLYCEROPHOSPHORYL DIESTER PHOSPHODIESTERASE"/>
    <property type="match status" value="1"/>
</dbReference>
<dbReference type="EMBL" id="CP007389">
    <property type="protein sequence ID" value="APT74283.1"/>
    <property type="molecule type" value="Genomic_DNA"/>
</dbReference>
<dbReference type="InterPro" id="IPR017946">
    <property type="entry name" value="PLC-like_Pdiesterase_TIM-brl"/>
</dbReference>
<dbReference type="InterPro" id="IPR030395">
    <property type="entry name" value="GP_PDE_dom"/>
</dbReference>
<dbReference type="Gene3D" id="3.20.20.190">
    <property type="entry name" value="Phosphatidylinositol (PI) phosphodiesterase"/>
    <property type="match status" value="1"/>
</dbReference>
<dbReference type="Pfam" id="PF03009">
    <property type="entry name" value="GDPD"/>
    <property type="match status" value="1"/>
</dbReference>
<dbReference type="Proteomes" id="UP000185490">
    <property type="component" value="Chromosome"/>
</dbReference>
<accession>A0ABM6GFP0</accession>
<evidence type="ECO:0000259" key="1">
    <source>
        <dbReference type="PROSITE" id="PS51704"/>
    </source>
</evidence>
<dbReference type="CDD" id="cd08568">
    <property type="entry name" value="GDPD_TmGDE_like"/>
    <property type="match status" value="1"/>
</dbReference>
<proteinExistence type="predicted"/>
<protein>
    <submittedName>
        <fullName evidence="2">Glycerophosphodiester phosphodiesterase</fullName>
    </submittedName>
</protein>
<reference evidence="2 3" key="1">
    <citation type="submission" date="2014-02" db="EMBL/GenBank/DDBJ databases">
        <title>Diversity of Thermotogales isolates from hydrothermal vents.</title>
        <authorList>
            <person name="Haverkamp T.H.A."/>
            <person name="Lossouarn J."/>
            <person name="Geslin C."/>
            <person name="Nesbo C.L."/>
        </authorList>
    </citation>
    <scope>NUCLEOTIDE SEQUENCE [LARGE SCALE GENOMIC DNA]</scope>
    <source>
        <strain evidence="2 3">431</strain>
    </source>
</reference>
<name>A0ABM6GFP0_9BACT</name>
<dbReference type="PANTHER" id="PTHR46211:SF1">
    <property type="entry name" value="GLYCEROPHOSPHODIESTER PHOSPHODIESTERASE, CYTOPLASMIC"/>
    <property type="match status" value="1"/>
</dbReference>
<evidence type="ECO:0000313" key="3">
    <source>
        <dbReference type="Proteomes" id="UP000185490"/>
    </source>
</evidence>
<feature type="domain" description="GP-PDE" evidence="1">
    <location>
        <begin position="1"/>
        <end position="226"/>
    </location>
</feature>